<reference evidence="5" key="2">
    <citation type="submission" date="2019-09" db="UniProtKB">
        <authorList>
            <consortium name="WormBaseParasite"/>
        </authorList>
    </citation>
    <scope>IDENTIFICATION</scope>
</reference>
<reference evidence="3 4" key="1">
    <citation type="submission" date="2018-11" db="EMBL/GenBank/DDBJ databases">
        <authorList>
            <consortium name="Pathogen Informatics"/>
        </authorList>
    </citation>
    <scope>NUCLEOTIDE SEQUENCE [LARGE SCALE GENOMIC DNA]</scope>
</reference>
<sequence>MKQDPSKEAGCSYETLARQMNVPKEHVDNKEALTTQLQGRVNELHSQLERLEKEKESQEKQLQDKIRELENHVDCLEKEKEANEIRKTPTDDQAYGERITKEMNVHRTWTIRRRTLKRE</sequence>
<proteinExistence type="predicted"/>
<accession>A0A183FHD5</accession>
<feature type="coiled-coil region" evidence="1">
    <location>
        <begin position="34"/>
        <end position="86"/>
    </location>
</feature>
<evidence type="ECO:0000313" key="4">
    <source>
        <dbReference type="Proteomes" id="UP000050761"/>
    </source>
</evidence>
<dbReference type="Proteomes" id="UP000050761">
    <property type="component" value="Unassembled WGS sequence"/>
</dbReference>
<dbReference type="EMBL" id="UZAH01025612">
    <property type="protein sequence ID" value="VDO67244.1"/>
    <property type="molecule type" value="Genomic_DNA"/>
</dbReference>
<evidence type="ECO:0000256" key="2">
    <source>
        <dbReference type="SAM" id="MobiDB-lite"/>
    </source>
</evidence>
<evidence type="ECO:0000313" key="5">
    <source>
        <dbReference type="WBParaSite" id="HPBE_0000616801-mRNA-1"/>
    </source>
</evidence>
<dbReference type="Gene3D" id="1.20.5.1700">
    <property type="match status" value="1"/>
</dbReference>
<gene>
    <name evidence="3" type="ORF">HPBE_LOCUS6169</name>
</gene>
<dbReference type="AlphaFoldDB" id="A0A183FHD5"/>
<keyword evidence="1" id="KW-0175">Coiled coil</keyword>
<evidence type="ECO:0000256" key="1">
    <source>
        <dbReference type="SAM" id="Coils"/>
    </source>
</evidence>
<organism evidence="4 5">
    <name type="scientific">Heligmosomoides polygyrus</name>
    <name type="common">Parasitic roundworm</name>
    <dbReference type="NCBI Taxonomy" id="6339"/>
    <lineage>
        <taxon>Eukaryota</taxon>
        <taxon>Metazoa</taxon>
        <taxon>Ecdysozoa</taxon>
        <taxon>Nematoda</taxon>
        <taxon>Chromadorea</taxon>
        <taxon>Rhabditida</taxon>
        <taxon>Rhabditina</taxon>
        <taxon>Rhabditomorpha</taxon>
        <taxon>Strongyloidea</taxon>
        <taxon>Heligmosomidae</taxon>
        <taxon>Heligmosomoides</taxon>
    </lineage>
</organism>
<dbReference type="WBParaSite" id="HPBE_0000616801-mRNA-1">
    <property type="protein sequence ID" value="HPBE_0000616801-mRNA-1"/>
    <property type="gene ID" value="HPBE_0000616801"/>
</dbReference>
<feature type="region of interest" description="Disordered" evidence="2">
    <location>
        <begin position="1"/>
        <end position="23"/>
    </location>
</feature>
<name>A0A183FHD5_HELPZ</name>
<evidence type="ECO:0000313" key="3">
    <source>
        <dbReference type="EMBL" id="VDO67244.1"/>
    </source>
</evidence>
<keyword evidence="4" id="KW-1185">Reference proteome</keyword>
<accession>A0A3P7Y8E9</accession>
<protein>
    <submittedName>
        <fullName evidence="5">Coiled-coil domain-containing protein 12</fullName>
    </submittedName>
</protein>